<dbReference type="GO" id="GO:0016746">
    <property type="term" value="F:acyltransferase activity"/>
    <property type="evidence" value="ECO:0007669"/>
    <property type="project" value="InterPro"/>
</dbReference>
<protein>
    <submittedName>
        <fullName evidence="1">Uncharacterized protein</fullName>
    </submittedName>
</protein>
<evidence type="ECO:0000313" key="1">
    <source>
        <dbReference type="EMBL" id="CAE8629198.1"/>
    </source>
</evidence>
<keyword evidence="2" id="KW-1185">Reference proteome</keyword>
<sequence>MSLGRCLRAEQSDQSLDLLAVRPNGGNSQHACGLLGLLRVLSSLSWGFLAPTLHLRELSPLLGDLCDFPIDFITDHCDFRSSSSFVGVTARGFGTNVHAVVWGRLDETKRPSPESRVSRHGKLLFWPGGGGDLLDAEQPDLGYYIVGSWSSWSPEPMEEEEDGCFGFTVSLPQGTREAFQIWIDSNPGRALHPACTDASSGSAVHGPSSDHCDNTWLLQSRVIPQVHTGQEQSGFIVRQICDEFRIRLRVRGKWRLVDWQQVICGKEEEPCWDGADTAKVDTLVMAPATQPINSVYYVMGSPTSWAFEQMSCAGPGIYIAVLRLTTAACDFQIARNKDWEQVLHPSFPRAKLEDANPVLGPSGDGQGRYWRIDGQSDDLFRIELRHLVLCGKGVHEISWRRVMHKTWHAKR</sequence>
<dbReference type="Proteomes" id="UP000654075">
    <property type="component" value="Unassembled WGS sequence"/>
</dbReference>
<comment type="caution">
    <text evidence="1">The sequence shown here is derived from an EMBL/GenBank/DDBJ whole genome shotgun (WGS) entry which is preliminary data.</text>
</comment>
<reference evidence="1" key="1">
    <citation type="submission" date="2021-02" db="EMBL/GenBank/DDBJ databases">
        <authorList>
            <person name="Dougan E. K."/>
            <person name="Rhodes N."/>
            <person name="Thang M."/>
            <person name="Chan C."/>
        </authorList>
    </citation>
    <scope>NUCLEOTIDE SEQUENCE</scope>
</reference>
<dbReference type="InterPro" id="IPR016039">
    <property type="entry name" value="Thiolase-like"/>
</dbReference>
<proteinExistence type="predicted"/>
<gene>
    <name evidence="1" type="ORF">PGLA1383_LOCUS45737</name>
</gene>
<dbReference type="AlphaFoldDB" id="A0A813GVK6"/>
<dbReference type="SUPFAM" id="SSF53901">
    <property type="entry name" value="Thiolase-like"/>
    <property type="match status" value="1"/>
</dbReference>
<evidence type="ECO:0000313" key="2">
    <source>
        <dbReference type="Proteomes" id="UP000654075"/>
    </source>
</evidence>
<dbReference type="EMBL" id="CAJNNV010029611">
    <property type="protein sequence ID" value="CAE8629198.1"/>
    <property type="molecule type" value="Genomic_DNA"/>
</dbReference>
<accession>A0A813GVK6</accession>
<name>A0A813GVK6_POLGL</name>
<dbReference type="Gene3D" id="3.40.47.10">
    <property type="match status" value="1"/>
</dbReference>
<organism evidence="1 2">
    <name type="scientific">Polarella glacialis</name>
    <name type="common">Dinoflagellate</name>
    <dbReference type="NCBI Taxonomy" id="89957"/>
    <lineage>
        <taxon>Eukaryota</taxon>
        <taxon>Sar</taxon>
        <taxon>Alveolata</taxon>
        <taxon>Dinophyceae</taxon>
        <taxon>Suessiales</taxon>
        <taxon>Suessiaceae</taxon>
        <taxon>Polarella</taxon>
    </lineage>
</organism>